<name>A0A6A3DN04_9STRA</name>
<comment type="caution">
    <text evidence="2">The sequence shown here is derived from an EMBL/GenBank/DDBJ whole genome shotgun (WGS) entry which is preliminary data.</text>
</comment>
<gene>
    <name evidence="9" type="ORF">PF001_g28755</name>
    <name evidence="8" type="ORF">PF004_g26578</name>
    <name evidence="7" type="ORF">PF005_g28964</name>
    <name evidence="6" type="ORF">PF006_g28416</name>
    <name evidence="5" type="ORF">PF007_g27535</name>
    <name evidence="2" type="ORF">PF009_g29195</name>
    <name evidence="4" type="ORF">PF010_g27253</name>
    <name evidence="3" type="ORF">PF011_g27982</name>
</gene>
<keyword evidence="11" id="KW-1185">Reference proteome</keyword>
<dbReference type="OrthoDB" id="144279at2759"/>
<evidence type="ECO:0000313" key="13">
    <source>
        <dbReference type="Proteomes" id="UP000440732"/>
    </source>
</evidence>
<dbReference type="EMBL" id="QXGC01003561">
    <property type="protein sequence ID" value="KAE9174756.1"/>
    <property type="molecule type" value="Genomic_DNA"/>
</dbReference>
<protein>
    <submittedName>
        <fullName evidence="2">Uncharacterized protein</fullName>
    </submittedName>
</protein>
<dbReference type="EMBL" id="QXFW01004301">
    <property type="protein sequence ID" value="KAE8966308.1"/>
    <property type="molecule type" value="Genomic_DNA"/>
</dbReference>
<dbReference type="Proteomes" id="UP000441208">
    <property type="component" value="Unassembled WGS sequence"/>
</dbReference>
<evidence type="ECO:0000313" key="10">
    <source>
        <dbReference type="Proteomes" id="UP000429523"/>
    </source>
</evidence>
<evidence type="ECO:0000313" key="2">
    <source>
        <dbReference type="EMBL" id="KAE8920511.1"/>
    </source>
</evidence>
<dbReference type="EMBL" id="QXGE01004460">
    <property type="protein sequence ID" value="KAE9270555.1"/>
    <property type="molecule type" value="Genomic_DNA"/>
</dbReference>
<reference evidence="10 11" key="1">
    <citation type="submission" date="2018-08" db="EMBL/GenBank/DDBJ databases">
        <title>Genomic investigation of the strawberry pathogen Phytophthora fragariae indicates pathogenicity is determined by transcriptional variation in three key races.</title>
        <authorList>
            <person name="Adams T.M."/>
            <person name="Armitage A.D."/>
            <person name="Sobczyk M.K."/>
            <person name="Bates H.J."/>
            <person name="Dunwell J.M."/>
            <person name="Nellist C.F."/>
            <person name="Harrison R.J."/>
        </authorList>
    </citation>
    <scope>NUCLEOTIDE SEQUENCE [LARGE SCALE GENOMIC DNA]</scope>
    <source>
        <strain evidence="9 12">A4</strain>
        <strain evidence="8 16">BC-23</strain>
        <strain evidence="7 11">NOV-27</strain>
        <strain evidence="6 13">NOV-5</strain>
        <strain evidence="5 14">NOV-71</strain>
        <strain evidence="2 10">NOV-9</strain>
        <strain evidence="4 17">ONT-3</strain>
        <strain evidence="3 15">SCRP245</strain>
    </source>
</reference>
<evidence type="ECO:0000313" key="6">
    <source>
        <dbReference type="EMBL" id="KAE9075028.1"/>
    </source>
</evidence>
<dbReference type="EMBL" id="QXGF01003974">
    <property type="protein sequence ID" value="KAE8920511.1"/>
    <property type="molecule type" value="Genomic_DNA"/>
</dbReference>
<accession>A0A6A3DN04</accession>
<feature type="compositionally biased region" description="Polar residues" evidence="1">
    <location>
        <begin position="94"/>
        <end position="104"/>
    </location>
</feature>
<dbReference type="Proteomes" id="UP000440732">
    <property type="component" value="Unassembled WGS sequence"/>
</dbReference>
<evidence type="ECO:0000313" key="7">
    <source>
        <dbReference type="EMBL" id="KAE9166997.1"/>
    </source>
</evidence>
<evidence type="ECO:0000313" key="3">
    <source>
        <dbReference type="EMBL" id="KAE8966308.1"/>
    </source>
</evidence>
<feature type="region of interest" description="Disordered" evidence="1">
    <location>
        <begin position="44"/>
        <end position="115"/>
    </location>
</feature>
<evidence type="ECO:0000313" key="14">
    <source>
        <dbReference type="Proteomes" id="UP000441208"/>
    </source>
</evidence>
<dbReference type="EMBL" id="QXGB01004239">
    <property type="protein sequence ID" value="KAE9166997.1"/>
    <property type="molecule type" value="Genomic_DNA"/>
</dbReference>
<evidence type="ECO:0000256" key="1">
    <source>
        <dbReference type="SAM" id="MobiDB-lite"/>
    </source>
</evidence>
<feature type="compositionally biased region" description="Acidic residues" evidence="1">
    <location>
        <begin position="46"/>
        <end position="56"/>
    </location>
</feature>
<evidence type="ECO:0000313" key="16">
    <source>
        <dbReference type="Proteomes" id="UP000476176"/>
    </source>
</evidence>
<dbReference type="Proteomes" id="UP000433483">
    <property type="component" value="Unassembled WGS sequence"/>
</dbReference>
<dbReference type="AlphaFoldDB" id="A0A6A3DN04"/>
<proteinExistence type="predicted"/>
<organism evidence="2 10">
    <name type="scientific">Phytophthora fragariae</name>
    <dbReference type="NCBI Taxonomy" id="53985"/>
    <lineage>
        <taxon>Eukaryota</taxon>
        <taxon>Sar</taxon>
        <taxon>Stramenopiles</taxon>
        <taxon>Oomycota</taxon>
        <taxon>Peronosporomycetes</taxon>
        <taxon>Peronosporales</taxon>
        <taxon>Peronosporaceae</taxon>
        <taxon>Phytophthora</taxon>
    </lineage>
</organism>
<dbReference type="Proteomes" id="UP000476176">
    <property type="component" value="Unassembled WGS sequence"/>
</dbReference>
<evidence type="ECO:0000313" key="9">
    <source>
        <dbReference type="EMBL" id="KAE9270555.1"/>
    </source>
</evidence>
<evidence type="ECO:0000313" key="8">
    <source>
        <dbReference type="EMBL" id="KAE9174756.1"/>
    </source>
</evidence>
<evidence type="ECO:0000313" key="12">
    <source>
        <dbReference type="Proteomes" id="UP000437068"/>
    </source>
</evidence>
<dbReference type="Proteomes" id="UP000488956">
    <property type="component" value="Unassembled WGS sequence"/>
</dbReference>
<evidence type="ECO:0000313" key="5">
    <source>
        <dbReference type="EMBL" id="KAE9068844.1"/>
    </source>
</evidence>
<dbReference type="Proteomes" id="UP000460718">
    <property type="component" value="Unassembled WGS sequence"/>
</dbReference>
<evidence type="ECO:0000313" key="4">
    <source>
        <dbReference type="EMBL" id="KAE9067980.1"/>
    </source>
</evidence>
<dbReference type="EMBL" id="QXGA01004249">
    <property type="protein sequence ID" value="KAE9075028.1"/>
    <property type="molecule type" value="Genomic_DNA"/>
</dbReference>
<evidence type="ECO:0000313" key="11">
    <source>
        <dbReference type="Proteomes" id="UP000433483"/>
    </source>
</evidence>
<dbReference type="EMBL" id="QXFX01003613">
    <property type="protein sequence ID" value="KAE9067980.1"/>
    <property type="molecule type" value="Genomic_DNA"/>
</dbReference>
<dbReference type="Proteomes" id="UP000437068">
    <property type="component" value="Unassembled WGS sequence"/>
</dbReference>
<evidence type="ECO:0000313" key="15">
    <source>
        <dbReference type="Proteomes" id="UP000460718"/>
    </source>
</evidence>
<dbReference type="Proteomes" id="UP000429523">
    <property type="component" value="Unassembled WGS sequence"/>
</dbReference>
<dbReference type="EMBL" id="QXFZ01003474">
    <property type="protein sequence ID" value="KAE9068844.1"/>
    <property type="molecule type" value="Genomic_DNA"/>
</dbReference>
<sequence>MLESGHELVTHCSFLVPYYYPTNLLDQMANDIAIDLHEAAVPAGDAEADLEEEEGAEIAVGGEGAAGVTPTSFEATPGRRSDTAADAVKDESAPQGSKPSSPTSGAAAADHPPTQ</sequence>
<evidence type="ECO:0000313" key="17">
    <source>
        <dbReference type="Proteomes" id="UP000488956"/>
    </source>
</evidence>
<feature type="compositionally biased region" description="Basic and acidic residues" evidence="1">
    <location>
        <begin position="77"/>
        <end position="92"/>
    </location>
</feature>